<feature type="active site" description="Proton donor" evidence="5">
    <location>
        <position position="317"/>
    </location>
</feature>
<dbReference type="GO" id="GO:0051745">
    <property type="term" value="F:4-hydroxy-3-methylbut-2-enyl diphosphate reductase activity"/>
    <property type="evidence" value="ECO:0007669"/>
    <property type="project" value="UniProtKB-EC"/>
</dbReference>
<evidence type="ECO:0000313" key="7">
    <source>
        <dbReference type="EMBL" id="MFD1530277.1"/>
    </source>
</evidence>
<sequence>MRPTVVCAPLAVERYALRGRVGPVPVMPTGMGRERSAAAAAHLGAGGSRAVLVAGVAGALAPGLRAGDVVVANEVRGPDGTVPVPTAVPLAAALRRLGLTVHVGAVVSSPALVSGTAGEAARAGGALAADMESAWLAPAAAGGPFAVVRAIVDTPERPLARPGTPVRGIVALRALRRAAPALRDWLAATGERTVELAEPRSFCAGVERAIDIVDRALNRYGAPVYVRRQIVHNAHVVRGLQERGAVFVQEIDEVPRGARVVLAAHGVAPAVRAQAAARDLAVIDATCPLVTKVHAEVRRYSGRGDTVFLIGHADHEEVEGTVGEAPGDVVVVESAAAAATVQPRDAARVAYAMQTTLAVDEAEEIAAVLRGRFPALTAPRRGDICYATTNRQRALRAVAAGADLVLVVGSRNSSNSKRLAEVAAREGATAHLLDDVGELDLSWLAGVRRIGVSAGASAPDHLVDELVTCLSGFGPATVTTTTTGTEDVRFTLPKEVS</sequence>
<evidence type="ECO:0000259" key="6">
    <source>
        <dbReference type="Pfam" id="PF01048"/>
    </source>
</evidence>
<gene>
    <name evidence="5 7" type="primary">ispH</name>
    <name evidence="7" type="ORF">ACFSCY_12565</name>
</gene>
<feature type="binding site" evidence="5">
    <location>
        <position position="457"/>
    </location>
    <ligand>
        <name>dimethylallyl diphosphate</name>
        <dbReference type="ChEBI" id="CHEBI:57623"/>
    </ligand>
</feature>
<feature type="domain" description="Nucleoside phosphorylase" evidence="6">
    <location>
        <begin position="18"/>
        <end position="155"/>
    </location>
</feature>
<dbReference type="SUPFAM" id="SSF53167">
    <property type="entry name" value="Purine and uridine phosphorylases"/>
    <property type="match status" value="1"/>
</dbReference>
<evidence type="ECO:0000256" key="4">
    <source>
        <dbReference type="ARBA" id="ARBA00023014"/>
    </source>
</evidence>
<keyword evidence="3 5" id="KW-0408">Iron</keyword>
<feature type="binding site" evidence="5">
    <location>
        <position position="315"/>
    </location>
    <ligand>
        <name>dimethylallyl diphosphate</name>
        <dbReference type="ChEBI" id="CHEBI:57623"/>
    </ligand>
</feature>
<feature type="binding site" evidence="5">
    <location>
        <position position="415"/>
    </location>
    <ligand>
        <name>(2E)-4-hydroxy-3-methylbut-2-enyl diphosphate</name>
        <dbReference type="ChEBI" id="CHEBI:128753"/>
    </ligand>
</feature>
<feature type="binding site" evidence="5">
    <location>
        <position position="265"/>
    </location>
    <ligand>
        <name>isopentenyl diphosphate</name>
        <dbReference type="ChEBI" id="CHEBI:128769"/>
    </ligand>
</feature>
<feature type="binding site" evidence="5">
    <location>
        <position position="232"/>
    </location>
    <ligand>
        <name>isopentenyl diphosphate</name>
        <dbReference type="ChEBI" id="CHEBI:128769"/>
    </ligand>
</feature>
<feature type="binding site" evidence="5">
    <location>
        <position position="355"/>
    </location>
    <ligand>
        <name>(2E)-4-hydroxy-3-methylbut-2-enyl diphosphate</name>
        <dbReference type="ChEBI" id="CHEBI:128753"/>
    </ligand>
</feature>
<keyword evidence="4 5" id="KW-0411">Iron-sulfur</keyword>
<keyword evidence="1 5" id="KW-0004">4Fe-4S</keyword>
<comment type="similarity">
    <text evidence="5">Belongs to the IspH family.</text>
</comment>
<feature type="binding site" evidence="5">
    <location>
        <position position="457"/>
    </location>
    <ligand>
        <name>isopentenyl diphosphate</name>
        <dbReference type="ChEBI" id="CHEBI:128769"/>
    </ligand>
</feature>
<feature type="binding site" evidence="5">
    <location>
        <position position="265"/>
    </location>
    <ligand>
        <name>(2E)-4-hydroxy-3-methylbut-2-enyl diphosphate</name>
        <dbReference type="ChEBI" id="CHEBI:128753"/>
    </ligand>
</feature>
<comment type="catalytic activity">
    <reaction evidence="5">
        <text>isopentenyl diphosphate + 2 oxidized [2Fe-2S]-[ferredoxin] + H2O = (2E)-4-hydroxy-3-methylbut-2-enyl diphosphate + 2 reduced [2Fe-2S]-[ferredoxin] + 2 H(+)</text>
        <dbReference type="Rhea" id="RHEA:24488"/>
        <dbReference type="Rhea" id="RHEA-COMP:10000"/>
        <dbReference type="Rhea" id="RHEA-COMP:10001"/>
        <dbReference type="ChEBI" id="CHEBI:15377"/>
        <dbReference type="ChEBI" id="CHEBI:15378"/>
        <dbReference type="ChEBI" id="CHEBI:33737"/>
        <dbReference type="ChEBI" id="CHEBI:33738"/>
        <dbReference type="ChEBI" id="CHEBI:128753"/>
        <dbReference type="ChEBI" id="CHEBI:128769"/>
        <dbReference type="EC" id="1.17.7.4"/>
    </reaction>
</comment>
<feature type="binding site" evidence="5">
    <location>
        <position position="413"/>
    </location>
    <ligand>
        <name>(2E)-4-hydroxy-3-methylbut-2-enyl diphosphate</name>
        <dbReference type="ChEBI" id="CHEBI:128753"/>
    </ligand>
</feature>
<dbReference type="PANTHER" id="PTHR30426:SF0">
    <property type="entry name" value="4-HYDROXY-3-METHYLBUT-2-ENYL DIPHOSPHATE REDUCTASE"/>
    <property type="match status" value="1"/>
</dbReference>
<feature type="binding site" evidence="5">
    <location>
        <position position="385"/>
    </location>
    <ligand>
        <name>[4Fe-4S] cluster</name>
        <dbReference type="ChEBI" id="CHEBI:49883"/>
    </ligand>
</feature>
<dbReference type="EC" id="1.17.7.4" evidence="5"/>
<dbReference type="InterPro" id="IPR003451">
    <property type="entry name" value="LytB/IspH"/>
</dbReference>
<evidence type="ECO:0000256" key="5">
    <source>
        <dbReference type="HAMAP-Rule" id="MF_00191"/>
    </source>
</evidence>
<organism evidence="7 8">
    <name type="scientific">Pseudonocardia aurantiaca</name>
    <dbReference type="NCBI Taxonomy" id="75290"/>
    <lineage>
        <taxon>Bacteria</taxon>
        <taxon>Bacillati</taxon>
        <taxon>Actinomycetota</taxon>
        <taxon>Actinomycetes</taxon>
        <taxon>Pseudonocardiales</taxon>
        <taxon>Pseudonocardiaceae</taxon>
        <taxon>Pseudonocardia</taxon>
    </lineage>
</organism>
<dbReference type="Gene3D" id="3.40.1010.20">
    <property type="entry name" value="4-hydroxy-3-methylbut-2-enyl diphosphate reductase, catalytic domain"/>
    <property type="match status" value="2"/>
</dbReference>
<feature type="binding site" evidence="5">
    <location>
        <position position="413"/>
    </location>
    <ligand>
        <name>isopentenyl diphosphate</name>
        <dbReference type="ChEBI" id="CHEBI:128769"/>
    </ligand>
</feature>
<dbReference type="Gene3D" id="3.40.50.11270">
    <property type="match status" value="1"/>
</dbReference>
<comment type="cofactor">
    <cofactor evidence="5">
        <name>[4Fe-4S] cluster</name>
        <dbReference type="ChEBI" id="CHEBI:49883"/>
    </cofactor>
    <text evidence="5">Binds 1 [4Fe-4S] cluster per subunit.</text>
</comment>
<feature type="binding site" evidence="5">
    <location>
        <position position="287"/>
    </location>
    <ligand>
        <name>[4Fe-4S] cluster</name>
        <dbReference type="ChEBI" id="CHEBI:49883"/>
    </ligand>
</feature>
<accession>A0ABW4FJJ3</accession>
<feature type="binding site" evidence="5">
    <location>
        <position position="265"/>
    </location>
    <ligand>
        <name>dimethylallyl diphosphate</name>
        <dbReference type="ChEBI" id="CHEBI:57623"/>
    </ligand>
</feature>
<name>A0ABW4FJJ3_9PSEU</name>
<dbReference type="RefSeq" id="WP_343977207.1">
    <property type="nucleotide sequence ID" value="NZ_BAAAJG010000008.1"/>
</dbReference>
<feature type="binding site" evidence="5">
    <location>
        <position position="232"/>
    </location>
    <ligand>
        <name>(2E)-4-hydroxy-3-methylbut-2-enyl diphosphate</name>
        <dbReference type="ChEBI" id="CHEBI:128753"/>
    </ligand>
</feature>
<feature type="binding site" evidence="5">
    <location>
        <position position="457"/>
    </location>
    <ligand>
        <name>(2E)-4-hydroxy-3-methylbut-2-enyl diphosphate</name>
        <dbReference type="ChEBI" id="CHEBI:128753"/>
    </ligand>
</feature>
<comment type="caution">
    <text evidence="7">The sequence shown here is derived from an EMBL/GenBank/DDBJ whole genome shotgun (WGS) entry which is preliminary data.</text>
</comment>
<dbReference type="NCBIfam" id="NF002190">
    <property type="entry name" value="PRK01045.1-4"/>
    <property type="match status" value="1"/>
</dbReference>
<dbReference type="EMBL" id="JBHUCP010000007">
    <property type="protein sequence ID" value="MFD1530277.1"/>
    <property type="molecule type" value="Genomic_DNA"/>
</dbReference>
<comment type="catalytic activity">
    <reaction evidence="5">
        <text>dimethylallyl diphosphate + 2 oxidized [2Fe-2S]-[ferredoxin] + H2O = (2E)-4-hydroxy-3-methylbut-2-enyl diphosphate + 2 reduced [2Fe-2S]-[ferredoxin] + 2 H(+)</text>
        <dbReference type="Rhea" id="RHEA:24825"/>
        <dbReference type="Rhea" id="RHEA-COMP:10000"/>
        <dbReference type="Rhea" id="RHEA-COMP:10001"/>
        <dbReference type="ChEBI" id="CHEBI:15377"/>
        <dbReference type="ChEBI" id="CHEBI:15378"/>
        <dbReference type="ChEBI" id="CHEBI:33737"/>
        <dbReference type="ChEBI" id="CHEBI:33738"/>
        <dbReference type="ChEBI" id="CHEBI:57623"/>
        <dbReference type="ChEBI" id="CHEBI:128753"/>
        <dbReference type="EC" id="1.17.7.4"/>
    </reaction>
</comment>
<dbReference type="Gene3D" id="3.40.50.1580">
    <property type="entry name" value="Nucleoside phosphorylase domain"/>
    <property type="match status" value="1"/>
</dbReference>
<dbReference type="PANTHER" id="PTHR30426">
    <property type="entry name" value="4-HYDROXY-3-METHYLBUT-2-ENYL DIPHOSPHATE REDUCTASE"/>
    <property type="match status" value="1"/>
</dbReference>
<dbReference type="Pfam" id="PF02401">
    <property type="entry name" value="LYTB"/>
    <property type="match status" value="1"/>
</dbReference>
<dbReference type="InterPro" id="IPR000845">
    <property type="entry name" value="Nucleoside_phosphorylase_d"/>
</dbReference>
<feature type="binding site" evidence="5">
    <location>
        <position position="414"/>
    </location>
    <ligand>
        <name>isopentenyl diphosphate</name>
        <dbReference type="ChEBI" id="CHEBI:128769"/>
    </ligand>
</feature>
<dbReference type="Pfam" id="PF01048">
    <property type="entry name" value="PNP_UDP_1"/>
    <property type="match status" value="1"/>
</dbReference>
<keyword evidence="5 7" id="KW-0560">Oxidoreductase</keyword>
<reference evidence="8" key="1">
    <citation type="journal article" date="2019" name="Int. J. Syst. Evol. Microbiol.">
        <title>The Global Catalogue of Microorganisms (GCM) 10K type strain sequencing project: providing services to taxonomists for standard genome sequencing and annotation.</title>
        <authorList>
            <consortium name="The Broad Institute Genomics Platform"/>
            <consortium name="The Broad Institute Genome Sequencing Center for Infectious Disease"/>
            <person name="Wu L."/>
            <person name="Ma J."/>
        </authorList>
    </citation>
    <scope>NUCLEOTIDE SEQUENCE [LARGE SCALE GENOMIC DNA]</scope>
    <source>
        <strain evidence="8">JCM 12165</strain>
    </source>
</reference>
<feature type="binding site" evidence="5">
    <location>
        <position position="232"/>
    </location>
    <ligand>
        <name>dimethylallyl diphosphate</name>
        <dbReference type="ChEBI" id="CHEBI:57623"/>
    </ligand>
</feature>
<feature type="binding site" evidence="5">
    <location>
        <position position="414"/>
    </location>
    <ligand>
        <name>(2E)-4-hydroxy-3-methylbut-2-enyl diphosphate</name>
        <dbReference type="ChEBI" id="CHEBI:128753"/>
    </ligand>
</feature>
<comment type="function">
    <text evidence="5">Catalyzes the conversion of 1-hydroxy-2-methyl-2-(E)-butenyl 4-diphosphate (HMBPP) into a mixture of isopentenyl diphosphate (IPP) and dimethylallyl diphosphate (DMAPP). Acts in the terminal step of the DOXP/MEP pathway for isoprenoid precursor biosynthesis.</text>
</comment>
<feature type="binding site" evidence="5">
    <location>
        <position position="203"/>
    </location>
    <ligand>
        <name>[4Fe-4S] cluster</name>
        <dbReference type="ChEBI" id="CHEBI:49883"/>
    </ligand>
</feature>
<keyword evidence="5" id="KW-0414">Isoprene biosynthesis</keyword>
<feature type="binding site" evidence="5">
    <location>
        <position position="415"/>
    </location>
    <ligand>
        <name>isopentenyl diphosphate</name>
        <dbReference type="ChEBI" id="CHEBI:128769"/>
    </ligand>
</feature>
<dbReference type="Proteomes" id="UP001597145">
    <property type="component" value="Unassembled WGS sequence"/>
</dbReference>
<dbReference type="NCBIfam" id="TIGR00216">
    <property type="entry name" value="ispH_lytB"/>
    <property type="match status" value="1"/>
</dbReference>
<feature type="binding site" evidence="5">
    <location>
        <position position="315"/>
    </location>
    <ligand>
        <name>(2E)-4-hydroxy-3-methylbut-2-enyl diphosphate</name>
        <dbReference type="ChEBI" id="CHEBI:128753"/>
    </ligand>
</feature>
<protein>
    <recommendedName>
        <fullName evidence="5">4-hydroxy-3-methylbut-2-enyl diphosphate reductase</fullName>
        <shortName evidence="5">HMBPP reductase</shortName>
        <ecNumber evidence="5">1.17.7.4</ecNumber>
    </recommendedName>
</protein>
<dbReference type="HAMAP" id="MF_00191">
    <property type="entry name" value="IspH"/>
    <property type="match status" value="1"/>
</dbReference>
<keyword evidence="2 5" id="KW-0479">Metal-binding</keyword>
<evidence type="ECO:0000256" key="3">
    <source>
        <dbReference type="ARBA" id="ARBA00023004"/>
    </source>
</evidence>
<dbReference type="InterPro" id="IPR035994">
    <property type="entry name" value="Nucleoside_phosphorylase_sf"/>
</dbReference>
<proteinExistence type="inferred from homology"/>
<keyword evidence="8" id="KW-1185">Reference proteome</keyword>
<evidence type="ECO:0000313" key="8">
    <source>
        <dbReference type="Proteomes" id="UP001597145"/>
    </source>
</evidence>
<feature type="binding site" evidence="5">
    <location>
        <position position="415"/>
    </location>
    <ligand>
        <name>dimethylallyl diphosphate</name>
        <dbReference type="ChEBI" id="CHEBI:57623"/>
    </ligand>
</feature>
<feature type="binding site" evidence="5">
    <location>
        <position position="414"/>
    </location>
    <ligand>
        <name>dimethylallyl diphosphate</name>
        <dbReference type="ChEBI" id="CHEBI:57623"/>
    </ligand>
</feature>
<comment type="pathway">
    <text evidence="5">Isoprenoid biosynthesis; isopentenyl diphosphate biosynthesis via DXP pathway; isopentenyl diphosphate from 1-deoxy-D-xylulose 5-phosphate: step 6/6.</text>
</comment>
<feature type="binding site" evidence="5">
    <location>
        <position position="413"/>
    </location>
    <ligand>
        <name>dimethylallyl diphosphate</name>
        <dbReference type="ChEBI" id="CHEBI:57623"/>
    </ligand>
</feature>
<dbReference type="CDD" id="cd13944">
    <property type="entry name" value="lytB_ispH"/>
    <property type="match status" value="1"/>
</dbReference>
<comment type="pathway">
    <text evidence="5">Isoprenoid biosynthesis; dimethylallyl diphosphate biosynthesis; dimethylallyl diphosphate from (2E)-4-hydroxy-3-methylbutenyl diphosphate: step 1/1.</text>
</comment>
<evidence type="ECO:0000256" key="1">
    <source>
        <dbReference type="ARBA" id="ARBA00022485"/>
    </source>
</evidence>
<evidence type="ECO:0000256" key="2">
    <source>
        <dbReference type="ARBA" id="ARBA00022723"/>
    </source>
</evidence>
<feature type="binding site" evidence="5">
    <location>
        <position position="315"/>
    </location>
    <ligand>
        <name>isopentenyl diphosphate</name>
        <dbReference type="ChEBI" id="CHEBI:128769"/>
    </ligand>
</feature>